<evidence type="ECO:0000256" key="2">
    <source>
        <dbReference type="ARBA" id="ARBA00005183"/>
    </source>
</evidence>
<dbReference type="GO" id="GO:0008872">
    <property type="term" value="F:glucarate dehydratase activity"/>
    <property type="evidence" value="ECO:0007669"/>
    <property type="project" value="UniProtKB-EC"/>
</dbReference>
<dbReference type="InterPro" id="IPR036849">
    <property type="entry name" value="Enolase-like_C_sf"/>
</dbReference>
<dbReference type="SMART" id="SM00922">
    <property type="entry name" value="MR_MLE"/>
    <property type="match status" value="1"/>
</dbReference>
<dbReference type="EMBL" id="FOZS01000002">
    <property type="protein sequence ID" value="SFS70659.1"/>
    <property type="molecule type" value="Genomic_DNA"/>
</dbReference>
<dbReference type="SUPFAM" id="SSF51604">
    <property type="entry name" value="Enolase C-terminal domain-like"/>
    <property type="match status" value="1"/>
</dbReference>
<proteinExistence type="predicted"/>
<comment type="catalytic activity">
    <reaction evidence="1">
        <text>D-glucarate = 5-dehydro-4-deoxy-D-glucarate + H2O</text>
        <dbReference type="Rhea" id="RHEA:14573"/>
        <dbReference type="ChEBI" id="CHEBI:15377"/>
        <dbReference type="ChEBI" id="CHEBI:30612"/>
        <dbReference type="ChEBI" id="CHEBI:42819"/>
        <dbReference type="EC" id="4.2.1.40"/>
    </reaction>
</comment>
<keyword evidence="6" id="KW-1185">Reference proteome</keyword>
<comment type="pathway">
    <text evidence="2">Carbohydrate acid metabolism; D-glucarate degradation; 2,5-dioxopentanoate from D-glucarate: step 1/2.</text>
</comment>
<dbReference type="InterPro" id="IPR029017">
    <property type="entry name" value="Enolase-like_N"/>
</dbReference>
<dbReference type="Pfam" id="PF13378">
    <property type="entry name" value="MR_MLE_C"/>
    <property type="match status" value="1"/>
</dbReference>
<evidence type="ECO:0000256" key="1">
    <source>
        <dbReference type="ARBA" id="ARBA00001426"/>
    </source>
</evidence>
<dbReference type="AlphaFoldDB" id="A0A1I6S151"/>
<evidence type="ECO:0000259" key="4">
    <source>
        <dbReference type="SMART" id="SM00922"/>
    </source>
</evidence>
<accession>A0A1I6S151</accession>
<evidence type="ECO:0000313" key="6">
    <source>
        <dbReference type="Proteomes" id="UP000199199"/>
    </source>
</evidence>
<feature type="domain" description="Mandelate racemase/muconate lactonizing enzyme C-terminal" evidence="4">
    <location>
        <begin position="158"/>
        <end position="263"/>
    </location>
</feature>
<evidence type="ECO:0000256" key="3">
    <source>
        <dbReference type="ARBA" id="ARBA00011973"/>
    </source>
</evidence>
<dbReference type="PANTHER" id="PTHR48080:SF4">
    <property type="entry name" value="GLUCARATE DEHYDRATASE"/>
    <property type="match status" value="1"/>
</dbReference>
<dbReference type="Proteomes" id="UP000199199">
    <property type="component" value="Unassembled WGS sequence"/>
</dbReference>
<dbReference type="InterPro" id="IPR013341">
    <property type="entry name" value="Mandelate_racemase_N_dom"/>
</dbReference>
<name>A0A1I6S151_9EURY</name>
<evidence type="ECO:0000313" key="5">
    <source>
        <dbReference type="EMBL" id="SFS70659.1"/>
    </source>
</evidence>
<dbReference type="EC" id="4.2.1.40" evidence="3"/>
<protein>
    <recommendedName>
        <fullName evidence="3">glucarate dehydratase</fullName>
        <ecNumber evidence="3">4.2.1.40</ecNumber>
    </recommendedName>
</protein>
<organism evidence="5 6">
    <name type="scientific">Halostagnicola kamekurae</name>
    <dbReference type="NCBI Taxonomy" id="619731"/>
    <lineage>
        <taxon>Archaea</taxon>
        <taxon>Methanobacteriati</taxon>
        <taxon>Methanobacteriota</taxon>
        <taxon>Stenosarchaea group</taxon>
        <taxon>Halobacteria</taxon>
        <taxon>Halobacteriales</taxon>
        <taxon>Natrialbaceae</taxon>
        <taxon>Halostagnicola</taxon>
    </lineage>
</organism>
<sequence length="399" mass="44374">MWLAVPRFGVPPQITEIESVEFSYELSDVGTDGNGFNLVYEPGSTTTRKLFALSIETDAGITGEYVGGNSPAAAQINTFADYLVGENPLERERHWSEIKRGLRKYDRMGIGPVDIALWDFAGKYYDAPIHELLGTYTTRLPAYASTYHADDNGGLDSPEAYADFAEECLELGYPGFKIHGWGGSDAARDIDREVETVRAVGERVGDEMDLMIDPACEYQTYGDALKVGRACDEQDFFWYEDPYRDGGISQHAHRKLRESLETPILQTEHVRGLEPFTDFIATDATDFVRADPEYDGGITGAIKRARIAEGFGLDVEFHAPGPAQRQCLAAIRNANYYERALVHPDCANTQPPVYRGEYSEALESIDDDGTVPVPDGPGLGVEYDWEFIEENAIGRRVYN</sequence>
<dbReference type="InterPro" id="IPR013342">
    <property type="entry name" value="Mandelate_racemase_C"/>
</dbReference>
<dbReference type="PANTHER" id="PTHR48080">
    <property type="entry name" value="D-GALACTONATE DEHYDRATASE-RELATED"/>
    <property type="match status" value="1"/>
</dbReference>
<dbReference type="Gene3D" id="3.30.390.10">
    <property type="entry name" value="Enolase-like, N-terminal domain"/>
    <property type="match status" value="1"/>
</dbReference>
<dbReference type="Pfam" id="PF02746">
    <property type="entry name" value="MR_MLE_N"/>
    <property type="match status" value="1"/>
</dbReference>
<reference evidence="6" key="1">
    <citation type="submission" date="2016-10" db="EMBL/GenBank/DDBJ databases">
        <authorList>
            <person name="Varghese N."/>
            <person name="Submissions S."/>
        </authorList>
    </citation>
    <scope>NUCLEOTIDE SEQUENCE [LARGE SCALE GENOMIC DNA]</scope>
    <source>
        <strain evidence="6">DSM 22427</strain>
    </source>
</reference>
<dbReference type="InterPro" id="IPR029065">
    <property type="entry name" value="Enolase_C-like"/>
</dbReference>
<dbReference type="SUPFAM" id="SSF54826">
    <property type="entry name" value="Enolase N-terminal domain-like"/>
    <property type="match status" value="1"/>
</dbReference>
<dbReference type="Gene3D" id="3.20.20.120">
    <property type="entry name" value="Enolase-like C-terminal domain"/>
    <property type="match status" value="1"/>
</dbReference>
<gene>
    <name evidence="5" type="ORF">SAMN04488556_2361</name>
</gene>
<dbReference type="SFLD" id="SFLDS00001">
    <property type="entry name" value="Enolase"/>
    <property type="match status" value="1"/>
</dbReference>
<dbReference type="InterPro" id="IPR034593">
    <property type="entry name" value="DgoD-like"/>
</dbReference>
<dbReference type="SFLD" id="SFLDG00179">
    <property type="entry name" value="mandelate_racemase"/>
    <property type="match status" value="1"/>
</dbReference>